<dbReference type="EnsemblPlants" id="PGSC0003DMT400027393">
    <property type="protein sequence ID" value="PGSC0003DMT400027393"/>
    <property type="gene ID" value="PGSC0003DMG400010564"/>
</dbReference>
<organism evidence="1 2">
    <name type="scientific">Solanum tuberosum</name>
    <name type="common">Potato</name>
    <dbReference type="NCBI Taxonomy" id="4113"/>
    <lineage>
        <taxon>Eukaryota</taxon>
        <taxon>Viridiplantae</taxon>
        <taxon>Streptophyta</taxon>
        <taxon>Embryophyta</taxon>
        <taxon>Tracheophyta</taxon>
        <taxon>Spermatophyta</taxon>
        <taxon>Magnoliopsida</taxon>
        <taxon>eudicotyledons</taxon>
        <taxon>Gunneridae</taxon>
        <taxon>Pentapetalae</taxon>
        <taxon>asterids</taxon>
        <taxon>lamiids</taxon>
        <taxon>Solanales</taxon>
        <taxon>Solanaceae</taxon>
        <taxon>Solanoideae</taxon>
        <taxon>Solaneae</taxon>
        <taxon>Solanum</taxon>
    </lineage>
</organism>
<proteinExistence type="predicted"/>
<keyword evidence="2" id="KW-1185">Reference proteome</keyword>
<name>M1APM7_SOLTU</name>
<dbReference type="Proteomes" id="UP000011115">
    <property type="component" value="Unassembled WGS sequence"/>
</dbReference>
<sequence>MGCSRSFFQDIGSSKSSPKRISIAVQRNTNHFRQSCYTTMMFRSLQFHICETSIIRVTNTVL</sequence>
<dbReference type="PaxDb" id="4113-PGSC0003DMT400027393"/>
<reference evidence="2" key="1">
    <citation type="journal article" date="2011" name="Nature">
        <title>Genome sequence and analysis of the tuber crop potato.</title>
        <authorList>
            <consortium name="The Potato Genome Sequencing Consortium"/>
        </authorList>
    </citation>
    <scope>NUCLEOTIDE SEQUENCE [LARGE SCALE GENOMIC DNA]</scope>
    <source>
        <strain evidence="2">cv. DM1-3 516 R44</strain>
    </source>
</reference>
<dbReference type="Gramene" id="PGSC0003DMT400027393">
    <property type="protein sequence ID" value="PGSC0003DMT400027393"/>
    <property type="gene ID" value="PGSC0003DMG400010564"/>
</dbReference>
<dbReference type="HOGENOM" id="CLU_2908509_0_0_1"/>
<accession>M1APM7</accession>
<dbReference type="AlphaFoldDB" id="M1APM7"/>
<evidence type="ECO:0000313" key="2">
    <source>
        <dbReference type="Proteomes" id="UP000011115"/>
    </source>
</evidence>
<dbReference type="InParanoid" id="M1APM7"/>
<reference evidence="1" key="2">
    <citation type="submission" date="2015-06" db="UniProtKB">
        <authorList>
            <consortium name="EnsemblPlants"/>
        </authorList>
    </citation>
    <scope>IDENTIFICATION</scope>
    <source>
        <strain evidence="1">DM1-3 516 R44</strain>
    </source>
</reference>
<evidence type="ECO:0000313" key="1">
    <source>
        <dbReference type="EnsemblPlants" id="PGSC0003DMT400027393"/>
    </source>
</evidence>
<protein>
    <submittedName>
        <fullName evidence="1">Uncharacterized protein</fullName>
    </submittedName>
</protein>